<dbReference type="AlphaFoldDB" id="A0A9E2BIA4"/>
<sequence>MQYEQKRLLQDDVAEFQKREREKKEFRPSLKKFLAEHILTKDGMMKLDGCQGYSKKCICDVDDSHRFYSPIRCRNDECCYICGRSLARRRSYDVLIDPIEKLAELPIARMTPSLAISRFVLTFPVEHWGKIDKFNVRAYMKKLSKWVHEYLRHTFGDGLYTFHIEVHYTGSSVPHIKKPHFEVIIPNVKAVNDRPVLFAPRLSEDDILHMKESFRDDLIIKRLGWEWNRDTLPVLHFSYAHYYTNNEAHGFAKLMHMCHYSLRAYIEDLNTAFMSFTDEYIWLYKCYEDGYKGKKKPLRVPIKEFVDGVKEHIKRPYRHRSGAWYGWLAPNVRKKYYKLFGMEYKDKKARMKEQREIFMRCPVKGCDGILQITDEVVKTSDVPDELNLDLLDRPPD</sequence>
<reference evidence="1 2" key="1">
    <citation type="journal article" date="2021" name="bioRxiv">
        <title>Unique metabolic strategies in Hadean analogues reveal hints for primordial physiology.</title>
        <authorList>
            <person name="Nobu M.K."/>
            <person name="Nakai R."/>
            <person name="Tamazawa S."/>
            <person name="Mori H."/>
            <person name="Toyoda A."/>
            <person name="Ijiri A."/>
            <person name="Suzuki S."/>
            <person name="Kurokawa K."/>
            <person name="Kamagata Y."/>
            <person name="Tamaki H."/>
        </authorList>
    </citation>
    <scope>NUCLEOTIDE SEQUENCE [LARGE SCALE GENOMIC DNA]</scope>
    <source>
        <strain evidence="1">BS525</strain>
    </source>
</reference>
<name>A0A9E2BIA4_PSYF1</name>
<organism evidence="1 2">
    <name type="scientific">Psychracetigena formicireducens</name>
    <dbReference type="NCBI Taxonomy" id="2986056"/>
    <lineage>
        <taxon>Bacteria</taxon>
        <taxon>Bacillati</taxon>
        <taxon>Candidatus Lithacetigenota</taxon>
        <taxon>Candidatus Psychracetigena</taxon>
    </lineage>
</organism>
<accession>A0A9E2BIA4</accession>
<gene>
    <name evidence="1" type="ORF">DDT42_01972</name>
</gene>
<evidence type="ECO:0000313" key="1">
    <source>
        <dbReference type="EMBL" id="MBT9146093.1"/>
    </source>
</evidence>
<proteinExistence type="predicted"/>
<evidence type="ECO:0000313" key="2">
    <source>
        <dbReference type="Proteomes" id="UP000811545"/>
    </source>
</evidence>
<dbReference type="EMBL" id="QLTW01000310">
    <property type="protein sequence ID" value="MBT9146093.1"/>
    <property type="molecule type" value="Genomic_DNA"/>
</dbReference>
<protein>
    <submittedName>
        <fullName evidence="1">Uncharacterized protein</fullName>
    </submittedName>
</protein>
<comment type="caution">
    <text evidence="1">The sequence shown here is derived from an EMBL/GenBank/DDBJ whole genome shotgun (WGS) entry which is preliminary data.</text>
</comment>
<dbReference type="Proteomes" id="UP000811545">
    <property type="component" value="Unassembled WGS sequence"/>
</dbReference>